<dbReference type="AlphaFoldDB" id="A0A4U5NF20"/>
<reference evidence="2" key="2">
    <citation type="journal article" date="2015" name="Genome Biol.">
        <title>Comparative genomics of Steinernema reveals deeply conserved gene regulatory networks.</title>
        <authorList>
            <person name="Dillman A.R."/>
            <person name="Macchietto M."/>
            <person name="Porter C.F."/>
            <person name="Rogers A."/>
            <person name="Williams B."/>
            <person name="Antoshechkin I."/>
            <person name="Lee M.M."/>
            <person name="Goodwin Z."/>
            <person name="Lu X."/>
            <person name="Lewis E.E."/>
            <person name="Goodrich-Blair H."/>
            <person name="Stock S.P."/>
            <person name="Adams B.J."/>
            <person name="Sternberg P.W."/>
            <person name="Mortazavi A."/>
        </authorList>
    </citation>
    <scope>NUCLEOTIDE SEQUENCE [LARGE SCALE GENOMIC DNA]</scope>
    <source>
        <strain evidence="2">ALL</strain>
    </source>
</reference>
<feature type="region of interest" description="Disordered" evidence="1">
    <location>
        <begin position="75"/>
        <end position="155"/>
    </location>
</feature>
<accession>A0A4U5NF20</accession>
<protein>
    <submittedName>
        <fullName evidence="2">Uncharacterized protein</fullName>
    </submittedName>
</protein>
<reference evidence="2" key="3">
    <citation type="journal article" date="2019" name="G3 (Bethesda)">
        <title>Hybrid Assembly of the Genome of the Entomopathogenic Nematode Steinernema carpocapsae Identifies the X-Chromosome.</title>
        <authorList>
            <person name="Serra L."/>
            <person name="Macchietto M."/>
            <person name="Macias-Munoz A."/>
            <person name="McGill C.J."/>
            <person name="Rodriguez I.M."/>
            <person name="Rodriguez B."/>
            <person name="Murad R."/>
            <person name="Mortazavi A."/>
        </authorList>
    </citation>
    <scope>NUCLEOTIDE SEQUENCE</scope>
    <source>
        <strain evidence="2">ALL</strain>
    </source>
</reference>
<feature type="compositionally biased region" description="Basic and acidic residues" evidence="1">
    <location>
        <begin position="90"/>
        <end position="145"/>
    </location>
</feature>
<dbReference type="EMBL" id="AZBU02000004">
    <property type="protein sequence ID" value="TKR81538.1"/>
    <property type="molecule type" value="Genomic_DNA"/>
</dbReference>
<evidence type="ECO:0000256" key="1">
    <source>
        <dbReference type="SAM" id="MobiDB-lite"/>
    </source>
</evidence>
<name>A0A4U5NF20_STECR</name>
<sequence>MSVEKGAKRLNRRERYIDDDLRSFTTESELERSSSDSLDILDELRDLRESDISIRDDNTEDAAFNDAKALTVKNAAKEGGSRMQTLIPKLSKEPEGSQSNSEHEEERKNNEHRHLKDQKKREKKDSKAKEKDRKVFGVPFEEAKGGQRSGAEGEG</sequence>
<gene>
    <name evidence="2" type="ORF">L596_015392</name>
</gene>
<comment type="caution">
    <text evidence="2">The sequence shown here is derived from an EMBL/GenBank/DDBJ whole genome shotgun (WGS) entry which is preliminary data.</text>
</comment>
<proteinExistence type="predicted"/>
<organism evidence="2">
    <name type="scientific">Steinernema carpocapsae</name>
    <name type="common">Entomopathogenic nematode</name>
    <dbReference type="NCBI Taxonomy" id="34508"/>
    <lineage>
        <taxon>Eukaryota</taxon>
        <taxon>Metazoa</taxon>
        <taxon>Ecdysozoa</taxon>
        <taxon>Nematoda</taxon>
        <taxon>Chromadorea</taxon>
        <taxon>Rhabditida</taxon>
        <taxon>Tylenchina</taxon>
        <taxon>Panagrolaimomorpha</taxon>
        <taxon>Strongyloidoidea</taxon>
        <taxon>Steinernematidae</taxon>
        <taxon>Steinernema</taxon>
    </lineage>
</organism>
<reference evidence="2" key="1">
    <citation type="submission" date="2013-11" db="EMBL/GenBank/DDBJ databases">
        <authorList>
            <person name="Sternberg P."/>
            <person name="Dillman A."/>
            <person name="Macchietto M."/>
        </authorList>
    </citation>
    <scope>NUCLEOTIDE SEQUENCE</scope>
    <source>
        <strain evidence="2">ALL</strain>
    </source>
</reference>
<evidence type="ECO:0000313" key="2">
    <source>
        <dbReference type="EMBL" id="TKR81538.1"/>
    </source>
</evidence>